<feature type="transmembrane region" description="Helical" evidence="1">
    <location>
        <begin position="109"/>
        <end position="127"/>
    </location>
</feature>
<dbReference type="RefSeq" id="WP_181071918.1">
    <property type="nucleotide sequence ID" value="NZ_JAAMRF010000008.1"/>
</dbReference>
<dbReference type="EMBL" id="JAAMRF010000008">
    <property type="protein sequence ID" value="MBA1274873.1"/>
    <property type="molecule type" value="Genomic_DNA"/>
</dbReference>
<reference evidence="2 3" key="1">
    <citation type="submission" date="2020-02" db="EMBL/GenBank/DDBJ databases">
        <title>Synteny-based analysis reveals conserved mechanism for high triclosan tolerance in Pseudomonas, as well as instances of horizontal transfer.</title>
        <authorList>
            <person name="Mcfarland A.G."/>
            <person name="Bertucci H.K."/>
            <person name="Litmann E."/>
            <person name="Shen J."/>
            <person name="Huttenhower C."/>
            <person name="Hartmann E.M."/>
        </authorList>
    </citation>
    <scope>NUCLEOTIDE SEQUENCE [LARGE SCALE GENOMIC DNA]</scope>
    <source>
        <strain evidence="2 3">115A1</strain>
    </source>
</reference>
<name>A0ABR5Z3T3_9GAMM</name>
<feature type="transmembrane region" description="Helical" evidence="1">
    <location>
        <begin position="134"/>
        <end position="152"/>
    </location>
</feature>
<keyword evidence="1" id="KW-0472">Membrane</keyword>
<sequence length="153" mass="16615">MNLLFSIVIAVAFFAVTGMGMELMLEVERASLWYLIPFVLSVVLLLITYELRWREVVIHQMTLAGVLKIAASVALNVVNILGILVYIPLLLAVGMALGSPGVGEDWERWLIPIGAFLFGPLCITGALSKKRPYLGFVGLAILGFAVGASEMLH</sequence>
<keyword evidence="1" id="KW-0812">Transmembrane</keyword>
<evidence type="ECO:0000313" key="3">
    <source>
        <dbReference type="Proteomes" id="UP000786387"/>
    </source>
</evidence>
<proteinExistence type="predicted"/>
<evidence type="ECO:0000256" key="1">
    <source>
        <dbReference type="SAM" id="Phobius"/>
    </source>
</evidence>
<feature type="transmembrane region" description="Helical" evidence="1">
    <location>
        <begin position="30"/>
        <end position="49"/>
    </location>
</feature>
<protein>
    <submittedName>
        <fullName evidence="2">Uncharacterized protein</fullName>
    </submittedName>
</protein>
<dbReference type="Proteomes" id="UP000786387">
    <property type="component" value="Unassembled WGS sequence"/>
</dbReference>
<organism evidence="2 3">
    <name type="scientific">Stutzerimonas azotifigens</name>
    <dbReference type="NCBI Taxonomy" id="291995"/>
    <lineage>
        <taxon>Bacteria</taxon>
        <taxon>Pseudomonadati</taxon>
        <taxon>Pseudomonadota</taxon>
        <taxon>Gammaproteobacteria</taxon>
        <taxon>Pseudomonadales</taxon>
        <taxon>Pseudomonadaceae</taxon>
        <taxon>Stutzerimonas</taxon>
    </lineage>
</organism>
<feature type="transmembrane region" description="Helical" evidence="1">
    <location>
        <begin position="69"/>
        <end position="97"/>
    </location>
</feature>
<comment type="caution">
    <text evidence="2">The sequence shown here is derived from an EMBL/GenBank/DDBJ whole genome shotgun (WGS) entry which is preliminary data.</text>
</comment>
<accession>A0ABR5Z3T3</accession>
<evidence type="ECO:0000313" key="2">
    <source>
        <dbReference type="EMBL" id="MBA1274873.1"/>
    </source>
</evidence>
<keyword evidence="3" id="KW-1185">Reference proteome</keyword>
<gene>
    <name evidence="2" type="ORF">G7026_16080</name>
</gene>
<keyword evidence="1" id="KW-1133">Transmembrane helix</keyword>